<protein>
    <submittedName>
        <fullName evidence="4">Dihydroxyacetone kinase subunit DhaL</fullName>
        <ecNumber evidence="4">2.7.-.-</ecNumber>
    </submittedName>
</protein>
<organism evidence="4 5">
    <name type="scientific">Yersinia similis</name>
    <dbReference type="NCBI Taxonomy" id="367190"/>
    <lineage>
        <taxon>Bacteria</taxon>
        <taxon>Pseudomonadati</taxon>
        <taxon>Pseudomonadota</taxon>
        <taxon>Gammaproteobacteria</taxon>
        <taxon>Enterobacterales</taxon>
        <taxon>Yersiniaceae</taxon>
        <taxon>Yersinia</taxon>
    </lineage>
</organism>
<dbReference type="Gene3D" id="1.25.40.340">
    <property type="match status" value="1"/>
</dbReference>
<dbReference type="PANTHER" id="PTHR28629:SF4">
    <property type="entry name" value="TRIOKINASE_FMN CYCLASE"/>
    <property type="match status" value="1"/>
</dbReference>
<dbReference type="NCBIfam" id="TIGR02365">
    <property type="entry name" value="dha_L_ycgS"/>
    <property type="match status" value="1"/>
</dbReference>
<dbReference type="InterPro" id="IPR004007">
    <property type="entry name" value="DhaL_dom"/>
</dbReference>
<evidence type="ECO:0000259" key="3">
    <source>
        <dbReference type="PROSITE" id="PS51480"/>
    </source>
</evidence>
<dbReference type="EMBL" id="CQBK01000027">
    <property type="protein sequence ID" value="CNI38540.1"/>
    <property type="molecule type" value="Genomic_DNA"/>
</dbReference>
<dbReference type="SUPFAM" id="SSF101473">
    <property type="entry name" value="DhaL-like"/>
    <property type="match status" value="1"/>
</dbReference>
<dbReference type="InterPro" id="IPR036117">
    <property type="entry name" value="DhaL_dom_sf"/>
</dbReference>
<dbReference type="AlphaFoldDB" id="A0A0T9R0I9"/>
<reference evidence="4 5" key="1">
    <citation type="submission" date="2015-03" db="EMBL/GenBank/DDBJ databases">
        <authorList>
            <person name="Murphy D."/>
        </authorList>
    </citation>
    <scope>NUCLEOTIDE SEQUENCE [LARGE SCALE GENOMIC DNA]</scope>
    <source>
        <strain evidence="4 5">Y233</strain>
    </source>
</reference>
<accession>A0A0T9R0I9</accession>
<evidence type="ECO:0000313" key="5">
    <source>
        <dbReference type="Proteomes" id="UP000038204"/>
    </source>
</evidence>
<proteinExistence type="predicted"/>
<evidence type="ECO:0000313" key="4">
    <source>
        <dbReference type="EMBL" id="CNI38540.1"/>
    </source>
</evidence>
<dbReference type="InterPro" id="IPR012737">
    <property type="entry name" value="DhaK_L_YcgS"/>
</dbReference>
<dbReference type="SMART" id="SM01120">
    <property type="entry name" value="Dak2"/>
    <property type="match status" value="1"/>
</dbReference>
<feature type="domain" description="DhaL" evidence="3">
    <location>
        <begin position="57"/>
        <end position="256"/>
    </location>
</feature>
<dbReference type="PANTHER" id="PTHR28629">
    <property type="entry name" value="TRIOKINASE/FMN CYCLASE"/>
    <property type="match status" value="1"/>
</dbReference>
<dbReference type="Pfam" id="PF02734">
    <property type="entry name" value="Dak2"/>
    <property type="match status" value="1"/>
</dbReference>
<dbReference type="GO" id="GO:0004371">
    <property type="term" value="F:glycerone kinase activity"/>
    <property type="evidence" value="ECO:0007669"/>
    <property type="project" value="InterPro"/>
</dbReference>
<dbReference type="InterPro" id="IPR050861">
    <property type="entry name" value="Dihydroxyacetone_Kinase"/>
</dbReference>
<dbReference type="FunFam" id="1.25.40.340:FF:000002">
    <property type="entry name" value="Dihydroxyacetone kinase, L subunit"/>
    <property type="match status" value="1"/>
</dbReference>
<dbReference type="Proteomes" id="UP000038204">
    <property type="component" value="Unassembled WGS sequence"/>
</dbReference>
<keyword evidence="2 4" id="KW-0418">Kinase</keyword>
<dbReference type="GO" id="GO:0019563">
    <property type="term" value="P:glycerol catabolic process"/>
    <property type="evidence" value="ECO:0007669"/>
    <property type="project" value="TreeGrafter"/>
</dbReference>
<name>A0A0T9R0I9_9GAMM</name>
<dbReference type="PROSITE" id="PS51480">
    <property type="entry name" value="DHAL"/>
    <property type="match status" value="1"/>
</dbReference>
<sequence>MKALLIKDEYVNDSGIKNQYVKDEFMKDEFMKDNAMKDGSTNDRSTNDKCITDKCITDGTPIIEEMANTILANREYLSEIDGAIGDGDHGINMAKGFNLCTENIKGKNLTIAEALDALSDALMEGIGGSMGPLYGSIFMGMADSIRGCDKMDAAAFGAMLKGGLTDLQEVTDARVGDKCIMDTLIPASAAFELAQQQQQPFVESLHRMKHAASMGRDSTLDLVAKIGRASRLGERSRGVLDAGATSCCLILTQLADSVERRLEP</sequence>
<gene>
    <name evidence="4" type="primary">dhaL</name>
    <name evidence="4" type="ORF">ERS008667_03227</name>
</gene>
<keyword evidence="1 4" id="KW-0808">Transferase</keyword>
<dbReference type="GO" id="GO:0005829">
    <property type="term" value="C:cytosol"/>
    <property type="evidence" value="ECO:0007669"/>
    <property type="project" value="TreeGrafter"/>
</dbReference>
<dbReference type="EC" id="2.7.-.-" evidence="4"/>
<evidence type="ECO:0000256" key="1">
    <source>
        <dbReference type="ARBA" id="ARBA00022679"/>
    </source>
</evidence>
<evidence type="ECO:0000256" key="2">
    <source>
        <dbReference type="ARBA" id="ARBA00022777"/>
    </source>
</evidence>